<dbReference type="Gene3D" id="3.20.20.70">
    <property type="entry name" value="Aldolase class I"/>
    <property type="match status" value="1"/>
</dbReference>
<sequence length="402" mass="43705">MKRRLPQYSELRDLVQFQAFDLDRRRARLARATNVWELRDIAKRRIPTAAFDYVDGGSFGEQTLHRNRAAFNDVEFVPHVLRDVTTVDLGTTIAGTLAAMPVGIGPTGLTRLMHAEGEIAGAQAAAAFGIPFALSTMGTASIEELAAEAPDAAKWFQLYLWKDRGRSRELVHRAAAAGYGALIVTVDTPVAGARLRDTRNGMTMPPTLTPKTILDASYRPEWWFNFLTTKPLGFANFEGERVSLAETVNTMFEPSLNMEDLGWLRETWPGKLIVKGIQTPADAVEVFARGADAIVVSNHGGRQLDRAPVPLRILPAIRAAVGPNAEIILDSGIMSGGDIVAAIAAGADFTLIGRAYLYGLMAGGRQGAERALELLRTEMTTVMQLLGVTSVAELRPEHIRSA</sequence>
<feature type="binding site" evidence="7">
    <location>
        <position position="299"/>
    </location>
    <ligand>
        <name>glyoxylate</name>
        <dbReference type="ChEBI" id="CHEBI:36655"/>
    </ligand>
</feature>
<evidence type="ECO:0000259" key="8">
    <source>
        <dbReference type="PROSITE" id="PS51349"/>
    </source>
</evidence>
<feature type="binding site" evidence="7">
    <location>
        <position position="297"/>
    </location>
    <ligand>
        <name>FMN</name>
        <dbReference type="ChEBI" id="CHEBI:58210"/>
    </ligand>
</feature>
<feature type="domain" description="FMN hydroxy acid dehydrogenase" evidence="8">
    <location>
        <begin position="27"/>
        <end position="402"/>
    </location>
</feature>
<dbReference type="InterPro" id="IPR012133">
    <property type="entry name" value="Alpha-hydoxy_acid_DH_FMN"/>
</dbReference>
<feature type="active site" description="Proton acceptor" evidence="6">
    <location>
        <position position="299"/>
    </location>
</feature>
<proteinExistence type="inferred from homology"/>
<feature type="binding site" evidence="7">
    <location>
        <begin position="106"/>
        <end position="108"/>
    </location>
    <ligand>
        <name>FMN</name>
        <dbReference type="ChEBI" id="CHEBI:58210"/>
    </ligand>
</feature>
<dbReference type="RefSeq" id="WP_152272710.1">
    <property type="nucleotide sequence ID" value="NZ_VTFX01000005.1"/>
</dbReference>
<dbReference type="CDD" id="cd02809">
    <property type="entry name" value="alpha_hydroxyacid_oxid_FMN"/>
    <property type="match status" value="1"/>
</dbReference>
<reference evidence="9 10" key="1">
    <citation type="submission" date="2019-08" db="EMBL/GenBank/DDBJ databases">
        <title>Arthrobacter sp. nov., isolated from plateau pika and Tibetan wild ass.</title>
        <authorList>
            <person name="Ge Y."/>
        </authorList>
    </citation>
    <scope>NUCLEOTIDE SEQUENCE [LARGE SCALE GENOMIC DNA]</scope>
    <source>
        <strain evidence="9 10">785</strain>
    </source>
</reference>
<keyword evidence="4" id="KW-0560">Oxidoreductase</keyword>
<keyword evidence="2 7" id="KW-0285">Flavoprotein</keyword>
<dbReference type="EMBL" id="VTFX01000005">
    <property type="protein sequence ID" value="KAD3515035.1"/>
    <property type="molecule type" value="Genomic_DNA"/>
</dbReference>
<evidence type="ECO:0000313" key="9">
    <source>
        <dbReference type="EMBL" id="KAD3515035.1"/>
    </source>
</evidence>
<evidence type="ECO:0000256" key="2">
    <source>
        <dbReference type="ARBA" id="ARBA00022630"/>
    </source>
</evidence>
<feature type="binding site" evidence="7">
    <location>
        <position position="275"/>
    </location>
    <ligand>
        <name>FMN</name>
        <dbReference type="ChEBI" id="CHEBI:58210"/>
    </ligand>
</feature>
<dbReference type="PIRSF" id="PIRSF000138">
    <property type="entry name" value="Al-hdrx_acd_dh"/>
    <property type="match status" value="1"/>
</dbReference>
<feature type="binding site" evidence="7">
    <location>
        <position position="53"/>
    </location>
    <ligand>
        <name>glyoxylate</name>
        <dbReference type="ChEBI" id="CHEBI:36655"/>
    </ligand>
</feature>
<organism evidence="9 10">
    <name type="scientific">Arthrobacter yangruifuii</name>
    <dbReference type="NCBI Taxonomy" id="2606616"/>
    <lineage>
        <taxon>Bacteria</taxon>
        <taxon>Bacillati</taxon>
        <taxon>Actinomycetota</taxon>
        <taxon>Actinomycetes</taxon>
        <taxon>Micrococcales</taxon>
        <taxon>Micrococcaceae</taxon>
        <taxon>Arthrobacter</taxon>
    </lineage>
</organism>
<feature type="binding site" evidence="7">
    <location>
        <position position="185"/>
    </location>
    <ligand>
        <name>FMN</name>
        <dbReference type="ChEBI" id="CHEBI:58210"/>
    </ligand>
</feature>
<keyword evidence="3 7" id="KW-0288">FMN</keyword>
<comment type="caution">
    <text evidence="9">The sequence shown here is derived from an EMBL/GenBank/DDBJ whole genome shotgun (WGS) entry which is preliminary data.</text>
</comment>
<dbReference type="InterPro" id="IPR013785">
    <property type="entry name" value="Aldolase_TIM"/>
</dbReference>
<evidence type="ECO:0000256" key="7">
    <source>
        <dbReference type="PIRSR" id="PIRSR000138-2"/>
    </source>
</evidence>
<dbReference type="InterPro" id="IPR000262">
    <property type="entry name" value="FMN-dep_DH"/>
</dbReference>
<feature type="binding site" evidence="7">
    <location>
        <begin position="353"/>
        <end position="354"/>
    </location>
    <ligand>
        <name>FMN</name>
        <dbReference type="ChEBI" id="CHEBI:58210"/>
    </ligand>
</feature>
<evidence type="ECO:0000256" key="1">
    <source>
        <dbReference type="ARBA" id="ARBA00001917"/>
    </source>
</evidence>
<dbReference type="Pfam" id="PF01070">
    <property type="entry name" value="FMN_dh"/>
    <property type="match status" value="1"/>
</dbReference>
<feature type="binding site" evidence="7">
    <location>
        <position position="157"/>
    </location>
    <ligand>
        <name>FMN</name>
        <dbReference type="ChEBI" id="CHEBI:58210"/>
    </ligand>
</feature>
<feature type="binding site" evidence="7">
    <location>
        <position position="194"/>
    </location>
    <ligand>
        <name>glyoxylate</name>
        <dbReference type="ChEBI" id="CHEBI:36655"/>
    </ligand>
</feature>
<accession>A0A5N6MHS5</accession>
<dbReference type="SUPFAM" id="SSF51395">
    <property type="entry name" value="FMN-linked oxidoreductases"/>
    <property type="match status" value="1"/>
</dbReference>
<gene>
    <name evidence="9" type="ORF">GD627_12055</name>
</gene>
<evidence type="ECO:0000313" key="10">
    <source>
        <dbReference type="Proteomes" id="UP000326852"/>
    </source>
</evidence>
<comment type="cofactor">
    <cofactor evidence="1">
        <name>FMN</name>
        <dbReference type="ChEBI" id="CHEBI:58210"/>
    </cofactor>
</comment>
<dbReference type="GO" id="GO:0010181">
    <property type="term" value="F:FMN binding"/>
    <property type="evidence" value="ECO:0007669"/>
    <property type="project" value="InterPro"/>
</dbReference>
<dbReference type="FunFam" id="3.20.20.70:FF:000029">
    <property type="entry name" value="L-lactate dehydrogenase"/>
    <property type="match status" value="1"/>
</dbReference>
<keyword evidence="10" id="KW-1185">Reference proteome</keyword>
<feature type="binding site" evidence="7">
    <location>
        <position position="302"/>
    </location>
    <ligand>
        <name>glyoxylate</name>
        <dbReference type="ChEBI" id="CHEBI:36655"/>
    </ligand>
</feature>
<name>A0A5N6MHS5_9MICC</name>
<dbReference type="GO" id="GO:0016614">
    <property type="term" value="F:oxidoreductase activity, acting on CH-OH group of donors"/>
    <property type="evidence" value="ECO:0007669"/>
    <property type="project" value="UniProtKB-ARBA"/>
</dbReference>
<comment type="similarity">
    <text evidence="5">Belongs to the FMN-dependent alpha-hydroxy acid dehydrogenase family.</text>
</comment>
<dbReference type="PROSITE" id="PS51349">
    <property type="entry name" value="FMN_HYDROXY_ACID_DH_2"/>
    <property type="match status" value="1"/>
</dbReference>
<dbReference type="InterPro" id="IPR037396">
    <property type="entry name" value="FMN_HAD"/>
</dbReference>
<dbReference type="PANTHER" id="PTHR10578:SF107">
    <property type="entry name" value="2-HYDROXYACID OXIDASE 1"/>
    <property type="match status" value="1"/>
</dbReference>
<dbReference type="InterPro" id="IPR008259">
    <property type="entry name" value="FMN_hydac_DH_AS"/>
</dbReference>
<dbReference type="AlphaFoldDB" id="A0A5N6MHS5"/>
<feature type="binding site" evidence="7">
    <location>
        <position position="159"/>
    </location>
    <ligand>
        <name>glyoxylate</name>
        <dbReference type="ChEBI" id="CHEBI:36655"/>
    </ligand>
</feature>
<dbReference type="PANTHER" id="PTHR10578">
    <property type="entry name" value="S -2-HYDROXY-ACID OXIDASE-RELATED"/>
    <property type="match status" value="1"/>
</dbReference>
<dbReference type="Proteomes" id="UP000326852">
    <property type="component" value="Unassembled WGS sequence"/>
</dbReference>
<evidence type="ECO:0000256" key="6">
    <source>
        <dbReference type="PIRSR" id="PIRSR000138-1"/>
    </source>
</evidence>
<feature type="binding site" evidence="7">
    <location>
        <position position="135"/>
    </location>
    <ligand>
        <name>FMN</name>
        <dbReference type="ChEBI" id="CHEBI:58210"/>
    </ligand>
</feature>
<evidence type="ECO:0000256" key="5">
    <source>
        <dbReference type="ARBA" id="ARBA00024042"/>
    </source>
</evidence>
<evidence type="ECO:0000256" key="3">
    <source>
        <dbReference type="ARBA" id="ARBA00022643"/>
    </source>
</evidence>
<protein>
    <submittedName>
        <fullName evidence="9">Alpha-hydroxy-acid oxidizing enzyme</fullName>
    </submittedName>
</protein>
<evidence type="ECO:0000256" key="4">
    <source>
        <dbReference type="ARBA" id="ARBA00023002"/>
    </source>
</evidence>
<dbReference type="PROSITE" id="PS00557">
    <property type="entry name" value="FMN_HYDROXY_ACID_DH_1"/>
    <property type="match status" value="1"/>
</dbReference>